<dbReference type="InterPro" id="IPR026983">
    <property type="entry name" value="DHC"/>
</dbReference>
<evidence type="ECO:0000256" key="1">
    <source>
        <dbReference type="ARBA" id="ARBA00008887"/>
    </source>
</evidence>
<dbReference type="Pfam" id="PF08393">
    <property type="entry name" value="DHC_N2"/>
    <property type="match status" value="1"/>
</dbReference>
<reference evidence="4 5" key="1">
    <citation type="submission" date="2021-06" db="EMBL/GenBank/DDBJ databases">
        <authorList>
            <person name="Kallberg Y."/>
            <person name="Tangrot J."/>
            <person name="Rosling A."/>
        </authorList>
    </citation>
    <scope>NUCLEOTIDE SEQUENCE [LARGE SCALE GENOMIC DNA]</scope>
    <source>
        <strain evidence="4 5">120-4 pot B 10/14</strain>
    </source>
</reference>
<proteinExistence type="inferred from homology"/>
<dbReference type="InterPro" id="IPR013602">
    <property type="entry name" value="Dynein_heavy_linker"/>
</dbReference>
<dbReference type="PANTHER" id="PTHR46532">
    <property type="entry name" value="MALE FERTILITY FACTOR KL5"/>
    <property type="match status" value="1"/>
</dbReference>
<accession>A0ABM8W6G8</accession>
<evidence type="ECO:0000313" key="4">
    <source>
        <dbReference type="EMBL" id="CAG8537602.1"/>
    </source>
</evidence>
<protein>
    <submittedName>
        <fullName evidence="4">36677_t:CDS:1</fullName>
    </submittedName>
</protein>
<dbReference type="Proteomes" id="UP000789901">
    <property type="component" value="Unassembled WGS sequence"/>
</dbReference>
<sequence>MFETIILQEYLNKLLLLVLGAEEADLKATLWSIPETNAKFEYASTSVNSHEEAIYSCIHYSVAPYFDAYVVANNDDNERNKKYDDNQICIPMTKKKINELELSFLHIQKNIEIPFIFLNIHPIIQKAIEKASLLGDIAFLNKLQSDVNNWIKEINKVIKLSRDPSSGTTIQEINFWLNKETVLEEIKNQIKSVQIGLTLDILGHAQRFHVTTSFANIGLKEAKEKDFPIGELLSAPDLIKIKESLCVIFAHFNKKMRITIYPIKKALDLVEAISRDLNDVLIRVLGGSRLMYMEYNDFEKDMLGAEDVFKIWNEMIKEFTNITRDIMRKRADKFIPIRIIPAHDKLQEHTTKVVIEDDAIQQENITINKFDFMEEINLAYQSIKDIKVLDISVDGTEIWMQAECTYNERVSRIENQIIVDLRDRLGKCKSTNEMFRVFSKFNALFVKPKIRNAIREYQNELIDKVKTDISKLYNKFSQQYYKSGADHMAQLRDLPTISGFMIWARQIEIQLHTYMKRIEDVLGNDWELYPEGQKLQIFEAWQTEISNCSELIMTGRLFKISQNHTQGNILQLSVNFDPQILTLFKEVRNLLWLNYVIPHNITKSANIAKRVYPFAIITNYRKNIQAMIAKSINFEWKYFADIYDCNFSKKTLDSPEKNHVTFVREFANTVTEFQYKVDTLITIYEDILYLIDDLKICAYLTKNFNSNLEKIQQLIDRLNSESYSNLDTWIAQLDKQIETVLIQRLQHAISAWTTEFIAFCDNFTDAIEPVFVNKVILIIILAVVCNLPRIQGSRNLVQQVKKSSASLETSYSNLLTKILDGSLEKAYDVIEVKLKEASEHINKWFQFQSLWDLEPNYIYDSLGNDLNKWKQILSEIKKSRTLFDNSEVEHSFGCIIVNYEQIQNKINARYDHLQLDVLNKFGIKLGSSMREFYSKVSNFRNELETKSMQNNNISETIALIIFTQDIKHKVSKWHLDIEIFRESQKILKRQRYQFPSDWLYIEQIEGEWSAFNEILDKTNYQIQEQIEIKNFVSDWNKNKPIGGEIKSNIAICILTNYKNRATYLKDEYYTMYQAKEILKINLTIEDHLGSILEEIRDLKFVWNSLSKIWQSINALKEIPWSLVMSQEIRLQLKNILRSIKELPSHIQSYSAFKFLEDTVNAYIKVNPILSELKSEAVKNWHWKQLFKALKLENWFNLSEMTVEITLLEKHKNEQIMKDGVAQTFGEMTLKECFTYLLFDNKIVGYIKSVLINTVHAIFNTKFIKLLEHWILIYNIMM</sequence>
<evidence type="ECO:0000259" key="2">
    <source>
        <dbReference type="Pfam" id="PF08385"/>
    </source>
</evidence>
<evidence type="ECO:0000313" key="5">
    <source>
        <dbReference type="Proteomes" id="UP000789901"/>
    </source>
</evidence>
<evidence type="ECO:0000259" key="3">
    <source>
        <dbReference type="Pfam" id="PF08393"/>
    </source>
</evidence>
<feature type="domain" description="Dynein heavy chain linker" evidence="3">
    <location>
        <begin position="1090"/>
        <end position="1231"/>
    </location>
</feature>
<dbReference type="Pfam" id="PF08385">
    <property type="entry name" value="DHC_N1"/>
    <property type="match status" value="1"/>
</dbReference>
<organism evidence="4 5">
    <name type="scientific">Gigaspora margarita</name>
    <dbReference type="NCBI Taxonomy" id="4874"/>
    <lineage>
        <taxon>Eukaryota</taxon>
        <taxon>Fungi</taxon>
        <taxon>Fungi incertae sedis</taxon>
        <taxon>Mucoromycota</taxon>
        <taxon>Glomeromycotina</taxon>
        <taxon>Glomeromycetes</taxon>
        <taxon>Diversisporales</taxon>
        <taxon>Gigasporaceae</taxon>
        <taxon>Gigaspora</taxon>
    </lineage>
</organism>
<feature type="domain" description="Dynein heavy chain tail" evidence="2">
    <location>
        <begin position="140"/>
        <end position="615"/>
    </location>
</feature>
<keyword evidence="5" id="KW-1185">Reference proteome</keyword>
<comment type="caution">
    <text evidence="4">The sequence shown here is derived from an EMBL/GenBank/DDBJ whole genome shotgun (WGS) entry which is preliminary data.</text>
</comment>
<comment type="similarity">
    <text evidence="1">Belongs to the dynein heavy chain family.</text>
</comment>
<dbReference type="InterPro" id="IPR013594">
    <property type="entry name" value="Dynein_heavy_tail"/>
</dbReference>
<gene>
    <name evidence="4" type="ORF">GMARGA_LOCUS3925</name>
</gene>
<name>A0ABM8W6G8_GIGMA</name>
<dbReference type="PANTHER" id="PTHR46532:SF4">
    <property type="entry name" value="AAA+ ATPASE DOMAIN-CONTAINING PROTEIN"/>
    <property type="match status" value="1"/>
</dbReference>
<dbReference type="EMBL" id="CAJVQB010001482">
    <property type="protein sequence ID" value="CAG8537602.1"/>
    <property type="molecule type" value="Genomic_DNA"/>
</dbReference>